<dbReference type="Pfam" id="PF08722">
    <property type="entry name" value="Tn7_TnsA-like_N"/>
    <property type="match status" value="1"/>
</dbReference>
<gene>
    <name evidence="2" type="ORF">H3H39_04525</name>
</gene>
<evidence type="ECO:0000313" key="3">
    <source>
        <dbReference type="Proteomes" id="UP000573499"/>
    </source>
</evidence>
<name>A0A7W2F741_9BURK</name>
<dbReference type="AlphaFoldDB" id="A0A7W2F741"/>
<comment type="caution">
    <text evidence="2">The sequence shown here is derived from an EMBL/GenBank/DDBJ whole genome shotgun (WGS) entry which is preliminary data.</text>
</comment>
<dbReference type="RefSeq" id="WP_182152118.1">
    <property type="nucleotide sequence ID" value="NZ_JACEZU010000002.1"/>
</dbReference>
<feature type="domain" description="TnsA endonuclease N-terminal" evidence="1">
    <location>
        <begin position="75"/>
        <end position="169"/>
    </location>
</feature>
<dbReference type="Gene3D" id="3.40.1350.10">
    <property type="match status" value="1"/>
</dbReference>
<organism evidence="2 3">
    <name type="scientific">Rugamonas apoptosis</name>
    <dbReference type="NCBI Taxonomy" id="2758570"/>
    <lineage>
        <taxon>Bacteria</taxon>
        <taxon>Pseudomonadati</taxon>
        <taxon>Pseudomonadota</taxon>
        <taxon>Betaproteobacteria</taxon>
        <taxon>Burkholderiales</taxon>
        <taxon>Oxalobacteraceae</taxon>
        <taxon>Telluria group</taxon>
        <taxon>Rugamonas</taxon>
    </lineage>
</organism>
<dbReference type="GO" id="GO:0003676">
    <property type="term" value="F:nucleic acid binding"/>
    <property type="evidence" value="ECO:0007669"/>
    <property type="project" value="InterPro"/>
</dbReference>
<keyword evidence="2" id="KW-0255">Endonuclease</keyword>
<keyword evidence="2" id="KW-0540">Nuclease</keyword>
<proteinExistence type="predicted"/>
<dbReference type="GO" id="GO:0004519">
    <property type="term" value="F:endonuclease activity"/>
    <property type="evidence" value="ECO:0007669"/>
    <property type="project" value="UniProtKB-KW"/>
</dbReference>
<dbReference type="InterPro" id="IPR011856">
    <property type="entry name" value="tRNA_endonuc-like_dom_sf"/>
</dbReference>
<sequence>MPVRKYVLTEKKIQERLAAGWGQLDAEEYHPFLRITDISSKGRVHLIANHRLGRQLHFLSDLEWYNYLVRLREKNAIDFREQVALSRDVTRAIAAELGVEHPRDNQSDAHTMVMTTDLVVTYMGPRGPYHVAYFVKYKNDLENNRVKEKLAIERRYWEEQGIELVEFTEADISEKLKRSLLWLSTHETLRFHSEPFPNYFKNLGDSIVAGLPNAPADMPFTKYMQELDRLGGLKLGEHLLVARHLLAKSVLSTDFEVDSVWFAPTGSFNVNTNEFEIE</sequence>
<protein>
    <submittedName>
        <fullName evidence="2">TnsA endonuclease N-terminal domain-containing protein</fullName>
    </submittedName>
</protein>
<accession>A0A7W2F741</accession>
<keyword evidence="3" id="KW-1185">Reference proteome</keyword>
<reference evidence="2 3" key="1">
    <citation type="submission" date="2020-07" db="EMBL/GenBank/DDBJ databases">
        <title>Novel species isolated from subtropical streams in China.</title>
        <authorList>
            <person name="Lu H."/>
        </authorList>
    </citation>
    <scope>NUCLEOTIDE SEQUENCE [LARGE SCALE GENOMIC DNA]</scope>
    <source>
        <strain evidence="2 3">LX47W</strain>
    </source>
</reference>
<evidence type="ECO:0000313" key="2">
    <source>
        <dbReference type="EMBL" id="MBA5686315.1"/>
    </source>
</evidence>
<dbReference type="InterPro" id="IPR014833">
    <property type="entry name" value="TnsA_N"/>
</dbReference>
<keyword evidence="2" id="KW-0378">Hydrolase</keyword>
<dbReference type="CDD" id="cd22362">
    <property type="entry name" value="TnsA_endonuclease-like"/>
    <property type="match status" value="1"/>
</dbReference>
<dbReference type="InterPro" id="IPR011335">
    <property type="entry name" value="Restrct_endonuc-II-like"/>
</dbReference>
<dbReference type="EMBL" id="JACEZU010000002">
    <property type="protein sequence ID" value="MBA5686315.1"/>
    <property type="molecule type" value="Genomic_DNA"/>
</dbReference>
<evidence type="ECO:0000259" key="1">
    <source>
        <dbReference type="Pfam" id="PF08722"/>
    </source>
</evidence>
<dbReference type="SUPFAM" id="SSF52980">
    <property type="entry name" value="Restriction endonuclease-like"/>
    <property type="match status" value="1"/>
</dbReference>
<dbReference type="Proteomes" id="UP000573499">
    <property type="component" value="Unassembled WGS sequence"/>
</dbReference>